<gene>
    <name evidence="2" type="ORF">ACFSJD_41630</name>
</gene>
<evidence type="ECO:0000313" key="3">
    <source>
        <dbReference type="Proteomes" id="UP001597114"/>
    </source>
</evidence>
<evidence type="ECO:0008006" key="4">
    <source>
        <dbReference type="Google" id="ProtNLM"/>
    </source>
</evidence>
<keyword evidence="3" id="KW-1185">Reference proteome</keyword>
<proteinExistence type="predicted"/>
<feature type="coiled-coil region" evidence="1">
    <location>
        <begin position="76"/>
        <end position="103"/>
    </location>
</feature>
<protein>
    <recommendedName>
        <fullName evidence="4">PE domain-containing protein</fullName>
    </recommendedName>
</protein>
<evidence type="ECO:0000313" key="2">
    <source>
        <dbReference type="EMBL" id="MFD1524046.1"/>
    </source>
</evidence>
<dbReference type="EMBL" id="JBHUCO010000075">
    <property type="protein sequence ID" value="MFD1524046.1"/>
    <property type="molecule type" value="Genomic_DNA"/>
</dbReference>
<dbReference type="RefSeq" id="WP_344724213.1">
    <property type="nucleotide sequence ID" value="NZ_BAAAUS010000024.1"/>
</dbReference>
<organism evidence="2 3">
    <name type="scientific">Pseudonocardia yunnanensis</name>
    <dbReference type="NCBI Taxonomy" id="58107"/>
    <lineage>
        <taxon>Bacteria</taxon>
        <taxon>Bacillati</taxon>
        <taxon>Actinomycetota</taxon>
        <taxon>Actinomycetes</taxon>
        <taxon>Pseudonocardiales</taxon>
        <taxon>Pseudonocardiaceae</taxon>
        <taxon>Pseudonocardia</taxon>
    </lineage>
</organism>
<keyword evidence="1" id="KW-0175">Coiled coil</keyword>
<name>A0ABW4F8W0_9PSEU</name>
<reference evidence="3" key="1">
    <citation type="journal article" date="2019" name="Int. J. Syst. Evol. Microbiol.">
        <title>The Global Catalogue of Microorganisms (GCM) 10K type strain sequencing project: providing services to taxonomists for standard genome sequencing and annotation.</title>
        <authorList>
            <consortium name="The Broad Institute Genomics Platform"/>
            <consortium name="The Broad Institute Genome Sequencing Center for Infectious Disease"/>
            <person name="Wu L."/>
            <person name="Ma J."/>
        </authorList>
    </citation>
    <scope>NUCLEOTIDE SEQUENCE [LARGE SCALE GENOMIC DNA]</scope>
    <source>
        <strain evidence="3">CCM 7043</strain>
    </source>
</reference>
<comment type="caution">
    <text evidence="2">The sequence shown here is derived from an EMBL/GenBank/DDBJ whole genome shotgun (WGS) entry which is preliminary data.</text>
</comment>
<sequence length="111" mass="12455">MPGSYPSLTLRLEPHMLPAVRAAFDDALADLRPQLVRLGNDGFIPEPWLGDPVSANVVTYYQANVMEASEGPYAALRAYEVELTKVRDNLRVLEDHYRRTEGENAALWGRV</sequence>
<accession>A0ABW4F8W0</accession>
<evidence type="ECO:0000256" key="1">
    <source>
        <dbReference type="SAM" id="Coils"/>
    </source>
</evidence>
<dbReference type="Proteomes" id="UP001597114">
    <property type="component" value="Unassembled WGS sequence"/>
</dbReference>